<dbReference type="Gene3D" id="3.10.450.50">
    <property type="match status" value="1"/>
</dbReference>
<dbReference type="SUPFAM" id="SSF54427">
    <property type="entry name" value="NTF2-like"/>
    <property type="match status" value="1"/>
</dbReference>
<dbReference type="Pfam" id="PF13577">
    <property type="entry name" value="SnoaL_4"/>
    <property type="match status" value="1"/>
</dbReference>
<sequence>MDAALSQLIDERAIEQIYVRYCELVDGKDFDRLDEVFTADTLGDYSRALGEGVVTRGLPALIAAMHHNLGAGSHCGATHHNVGNFRIMVEGGRARAQVHYIAAHAGEGSHAGKSYVMWGEYDDVLVRTPAGWRVAERTYTLAVSQGDPAMVSRG</sequence>
<evidence type="ECO:0000313" key="3">
    <source>
        <dbReference type="Proteomes" id="UP000439522"/>
    </source>
</evidence>
<dbReference type="InterPro" id="IPR037401">
    <property type="entry name" value="SnoaL-like"/>
</dbReference>
<proteinExistence type="predicted"/>
<dbReference type="CDD" id="cd00531">
    <property type="entry name" value="NTF2_like"/>
    <property type="match status" value="1"/>
</dbReference>
<dbReference type="RefSeq" id="WP_160610097.1">
    <property type="nucleotide sequence ID" value="NZ_WTZA01000001.1"/>
</dbReference>
<evidence type="ECO:0000259" key="1">
    <source>
        <dbReference type="Pfam" id="PF13577"/>
    </source>
</evidence>
<dbReference type="AlphaFoldDB" id="A0A6I4TAT1"/>
<dbReference type="EMBL" id="WTZA01000001">
    <property type="protein sequence ID" value="MXO74332.1"/>
    <property type="molecule type" value="Genomic_DNA"/>
</dbReference>
<comment type="caution">
    <text evidence="2">The sequence shown here is derived from an EMBL/GenBank/DDBJ whole genome shotgun (WGS) entry which is preliminary data.</text>
</comment>
<keyword evidence="3" id="KW-1185">Reference proteome</keyword>
<reference evidence="2 3" key="1">
    <citation type="submission" date="2019-12" db="EMBL/GenBank/DDBJ databases">
        <title>Genomic-based taxomic classification of the family Erythrobacteraceae.</title>
        <authorList>
            <person name="Xu L."/>
        </authorList>
    </citation>
    <scope>NUCLEOTIDE SEQUENCE [LARGE SCALE GENOMIC DNA]</scope>
    <source>
        <strain evidence="2 3">100921-2</strain>
    </source>
</reference>
<dbReference type="InterPro" id="IPR032710">
    <property type="entry name" value="NTF2-like_dom_sf"/>
</dbReference>
<accession>A0A6I4TAT1</accession>
<dbReference type="OrthoDB" id="2860904at2"/>
<gene>
    <name evidence="2" type="ORF">GRI40_03720</name>
</gene>
<dbReference type="Proteomes" id="UP000439522">
    <property type="component" value="Unassembled WGS sequence"/>
</dbReference>
<feature type="domain" description="SnoaL-like" evidence="1">
    <location>
        <begin position="7"/>
        <end position="138"/>
    </location>
</feature>
<organism evidence="2 3">
    <name type="scientific">Tsuneonella aeria</name>
    <dbReference type="NCBI Taxonomy" id="1837929"/>
    <lineage>
        <taxon>Bacteria</taxon>
        <taxon>Pseudomonadati</taxon>
        <taxon>Pseudomonadota</taxon>
        <taxon>Alphaproteobacteria</taxon>
        <taxon>Sphingomonadales</taxon>
        <taxon>Erythrobacteraceae</taxon>
        <taxon>Tsuneonella</taxon>
    </lineage>
</organism>
<evidence type="ECO:0000313" key="2">
    <source>
        <dbReference type="EMBL" id="MXO74332.1"/>
    </source>
</evidence>
<protein>
    <submittedName>
        <fullName evidence="2">Nuclear transport factor 2 family protein</fullName>
    </submittedName>
</protein>
<name>A0A6I4TAT1_9SPHN</name>